<dbReference type="SUPFAM" id="SSF88723">
    <property type="entry name" value="PIN domain-like"/>
    <property type="match status" value="1"/>
</dbReference>
<comment type="caution">
    <text evidence="2">The sequence shown here is derived from an EMBL/GenBank/DDBJ whole genome shotgun (WGS) entry which is preliminary data.</text>
</comment>
<evidence type="ECO:0000259" key="1">
    <source>
        <dbReference type="Pfam" id="PF01850"/>
    </source>
</evidence>
<dbReference type="Gene3D" id="3.40.50.1010">
    <property type="entry name" value="5'-nuclease"/>
    <property type="match status" value="1"/>
</dbReference>
<dbReference type="PANTHER" id="PTHR42188:SF1">
    <property type="entry name" value="23S RRNA-SPECIFIC ENDONUCLEASE VAPC20"/>
    <property type="match status" value="1"/>
</dbReference>
<feature type="non-terminal residue" evidence="2">
    <location>
        <position position="1"/>
    </location>
</feature>
<dbReference type="InterPro" id="IPR029060">
    <property type="entry name" value="PIN-like_dom_sf"/>
</dbReference>
<feature type="domain" description="PIN" evidence="1">
    <location>
        <begin position="1"/>
        <end position="81"/>
    </location>
</feature>
<name>X1S2L8_9ZZZZ</name>
<reference evidence="2" key="1">
    <citation type="journal article" date="2014" name="Front. Microbiol.">
        <title>High frequency of phylogenetically diverse reductive dehalogenase-homologous genes in deep subseafloor sedimentary metagenomes.</title>
        <authorList>
            <person name="Kawai M."/>
            <person name="Futagami T."/>
            <person name="Toyoda A."/>
            <person name="Takaki Y."/>
            <person name="Nishi S."/>
            <person name="Hori S."/>
            <person name="Arai W."/>
            <person name="Tsubouchi T."/>
            <person name="Morono Y."/>
            <person name="Uchiyama I."/>
            <person name="Ito T."/>
            <person name="Fujiyama A."/>
            <person name="Inagaki F."/>
            <person name="Takami H."/>
        </authorList>
    </citation>
    <scope>NUCLEOTIDE SEQUENCE</scope>
    <source>
        <strain evidence="2">Expedition CK06-06</strain>
    </source>
</reference>
<dbReference type="CDD" id="cd09854">
    <property type="entry name" value="PIN_VapC-like"/>
    <property type="match status" value="1"/>
</dbReference>
<proteinExistence type="predicted"/>
<dbReference type="PANTHER" id="PTHR42188">
    <property type="entry name" value="23S RRNA-SPECIFIC ENDONUCLEASE VAPC20"/>
    <property type="match status" value="1"/>
</dbReference>
<dbReference type="Pfam" id="PF01850">
    <property type="entry name" value="PIN"/>
    <property type="match status" value="1"/>
</dbReference>
<accession>X1S2L8</accession>
<evidence type="ECO:0000313" key="2">
    <source>
        <dbReference type="EMBL" id="GAI87118.1"/>
    </source>
</evidence>
<dbReference type="AlphaFoldDB" id="X1S2L8"/>
<dbReference type="InterPro" id="IPR002716">
    <property type="entry name" value="PIN_dom"/>
</dbReference>
<protein>
    <recommendedName>
        <fullName evidence="1">PIN domain-containing protein</fullName>
    </recommendedName>
</protein>
<dbReference type="EMBL" id="BARW01006208">
    <property type="protein sequence ID" value="GAI87118.1"/>
    <property type="molecule type" value="Genomic_DNA"/>
</dbReference>
<organism evidence="2">
    <name type="scientific">marine sediment metagenome</name>
    <dbReference type="NCBI Taxonomy" id="412755"/>
    <lineage>
        <taxon>unclassified sequences</taxon>
        <taxon>metagenomes</taxon>
        <taxon>ecological metagenomes</taxon>
    </lineage>
</organism>
<sequence>AEIVNLLKRAMSWEALRQFLLGIISNKSIEIIEVSNLMYINSIDKITKYNMDSNDISAYLIMKEKGVNQIFTFDKHFRKLKDIRCLPQFPKKFK</sequence>
<gene>
    <name evidence="2" type="ORF">S12H4_13017</name>
</gene>
<dbReference type="GO" id="GO:0004521">
    <property type="term" value="F:RNA endonuclease activity"/>
    <property type="evidence" value="ECO:0007669"/>
    <property type="project" value="InterPro"/>
</dbReference>
<dbReference type="InterPro" id="IPR039018">
    <property type="entry name" value="VapC20-like"/>
</dbReference>
<dbReference type="GO" id="GO:0016075">
    <property type="term" value="P:rRNA catabolic process"/>
    <property type="evidence" value="ECO:0007669"/>
    <property type="project" value="TreeGrafter"/>
</dbReference>